<protein>
    <recommendedName>
        <fullName evidence="2">MAM domain-containing protein</fullName>
    </recommendedName>
</protein>
<dbReference type="RefSeq" id="WP_143871485.1">
    <property type="nucleotide sequence ID" value="NZ_CP041660.1"/>
</dbReference>
<accession>A0ABV1RF89</accession>
<feature type="chain" id="PRO_5047536642" description="MAM domain-containing protein" evidence="1">
    <location>
        <begin position="25"/>
        <end position="281"/>
    </location>
</feature>
<dbReference type="CDD" id="cd06263">
    <property type="entry name" value="MAM"/>
    <property type="match status" value="1"/>
</dbReference>
<evidence type="ECO:0000259" key="2">
    <source>
        <dbReference type="PROSITE" id="PS50060"/>
    </source>
</evidence>
<evidence type="ECO:0000256" key="1">
    <source>
        <dbReference type="SAM" id="SignalP"/>
    </source>
</evidence>
<organism evidence="3 4">
    <name type="scientific">Catenovulum sediminis</name>
    <dbReference type="NCBI Taxonomy" id="1740262"/>
    <lineage>
        <taxon>Bacteria</taxon>
        <taxon>Pseudomonadati</taxon>
        <taxon>Pseudomonadota</taxon>
        <taxon>Gammaproteobacteria</taxon>
        <taxon>Alteromonadales</taxon>
        <taxon>Alteromonadaceae</taxon>
        <taxon>Catenovulum</taxon>
    </lineage>
</organism>
<name>A0ABV1RF89_9ALTE</name>
<dbReference type="Gene3D" id="2.60.120.200">
    <property type="match status" value="1"/>
</dbReference>
<keyword evidence="4" id="KW-1185">Reference proteome</keyword>
<comment type="caution">
    <text evidence="3">The sequence shown here is derived from an EMBL/GenBank/DDBJ whole genome shotgun (WGS) entry which is preliminary data.</text>
</comment>
<proteinExistence type="predicted"/>
<feature type="domain" description="MAM" evidence="2">
    <location>
        <begin position="26"/>
        <end position="180"/>
    </location>
</feature>
<feature type="signal peptide" evidence="1">
    <location>
        <begin position="1"/>
        <end position="24"/>
    </location>
</feature>
<dbReference type="Pfam" id="PF00629">
    <property type="entry name" value="MAM"/>
    <property type="match status" value="1"/>
</dbReference>
<dbReference type="PANTHER" id="PTHR23282:SF142">
    <property type="entry name" value="MAM DOMAIN-CONTAINING PROTEIN"/>
    <property type="match status" value="1"/>
</dbReference>
<dbReference type="SMART" id="SM00137">
    <property type="entry name" value="MAM"/>
    <property type="match status" value="1"/>
</dbReference>
<keyword evidence="1" id="KW-0732">Signal</keyword>
<dbReference type="InterPro" id="IPR051560">
    <property type="entry name" value="MAM_domain-containing"/>
</dbReference>
<dbReference type="Proteomes" id="UP001467690">
    <property type="component" value="Unassembled WGS sequence"/>
</dbReference>
<dbReference type="EMBL" id="JBELOE010000131">
    <property type="protein sequence ID" value="MER2491535.1"/>
    <property type="molecule type" value="Genomic_DNA"/>
</dbReference>
<gene>
    <name evidence="3" type="ORF">ABS311_06535</name>
</gene>
<dbReference type="SUPFAM" id="SSF49899">
    <property type="entry name" value="Concanavalin A-like lectins/glucanases"/>
    <property type="match status" value="1"/>
</dbReference>
<evidence type="ECO:0000313" key="3">
    <source>
        <dbReference type="EMBL" id="MER2491535.1"/>
    </source>
</evidence>
<dbReference type="InterPro" id="IPR013320">
    <property type="entry name" value="ConA-like_dom_sf"/>
</dbReference>
<reference evidence="3 4" key="1">
    <citation type="submission" date="2024-06" db="EMBL/GenBank/DDBJ databases">
        <authorList>
            <person name="Chen R.Y."/>
        </authorList>
    </citation>
    <scope>NUCLEOTIDE SEQUENCE [LARGE SCALE GENOMIC DNA]</scope>
    <source>
        <strain evidence="3 4">D2</strain>
    </source>
</reference>
<evidence type="ECO:0000313" key="4">
    <source>
        <dbReference type="Proteomes" id="UP001467690"/>
    </source>
</evidence>
<dbReference type="PANTHER" id="PTHR23282">
    <property type="entry name" value="APICAL ENDOSOMAL GLYCOPROTEIN PRECURSOR"/>
    <property type="match status" value="1"/>
</dbReference>
<sequence>MKHIYKSVLKILLVALVLPTNVYAAELTNFESNWGDFFVVQGSSLKSFTRRSGTTSSSNTGPSGGAEGTAYYVYLETSSGSAYYNGDMAMLESQTTTATTLSFYYHMYGIEMGTLAVAVWDGSSWQEIWSISGQRHTSINDAWTRKALDISAFPTDKKVRFIATAAGGYRGDMAIDQIRLDSAAVVVRYTYDALGRLTFLTDNINGNKDYDMDAAGNRIRVQNGVDDDASNDDDFGDTGGSEPICYAYWSYMGTTITYECTEASKPWDSQKTFYCNMQCGN</sequence>
<dbReference type="InterPro" id="IPR000998">
    <property type="entry name" value="MAM_dom"/>
</dbReference>
<dbReference type="PROSITE" id="PS50060">
    <property type="entry name" value="MAM_2"/>
    <property type="match status" value="1"/>
</dbReference>